<accession>A8ZKX4</accession>
<organism evidence="1 2">
    <name type="scientific">Acaryochloris marina (strain MBIC 11017)</name>
    <dbReference type="NCBI Taxonomy" id="329726"/>
    <lineage>
        <taxon>Bacteria</taxon>
        <taxon>Bacillati</taxon>
        <taxon>Cyanobacteriota</taxon>
        <taxon>Cyanophyceae</taxon>
        <taxon>Acaryochloridales</taxon>
        <taxon>Acaryochloridaceae</taxon>
        <taxon>Acaryochloris</taxon>
    </lineage>
</organism>
<evidence type="ECO:0000313" key="2">
    <source>
        <dbReference type="Proteomes" id="UP000000268"/>
    </source>
</evidence>
<gene>
    <name evidence="1" type="ordered locus">AM1_A0324</name>
</gene>
<dbReference type="Proteomes" id="UP000000268">
    <property type="component" value="Plasmid pREB1"/>
</dbReference>
<proteinExistence type="predicted"/>
<dbReference type="KEGG" id="amr:AM1_A0324"/>
<keyword evidence="1" id="KW-0614">Plasmid</keyword>
<name>A8ZKX4_ACAM1</name>
<reference evidence="1 2" key="1">
    <citation type="journal article" date="2008" name="Proc. Natl. Acad. Sci. U.S.A.">
        <title>Niche adaptation and genome expansion in the chlorophyll d-producing cyanobacterium Acaryochloris marina.</title>
        <authorList>
            <person name="Swingley W.D."/>
            <person name="Chen M."/>
            <person name="Cheung P.C."/>
            <person name="Conrad A.L."/>
            <person name="Dejesa L.C."/>
            <person name="Hao J."/>
            <person name="Honchak B.M."/>
            <person name="Karbach L.E."/>
            <person name="Kurdoglu A."/>
            <person name="Lahiri S."/>
            <person name="Mastrian S.D."/>
            <person name="Miyashita H."/>
            <person name="Page L."/>
            <person name="Ramakrishna P."/>
            <person name="Satoh S."/>
            <person name="Sattley W.M."/>
            <person name="Shimada Y."/>
            <person name="Taylor H.L."/>
            <person name="Tomo T."/>
            <person name="Tsuchiya T."/>
            <person name="Wang Z.T."/>
            <person name="Raymond J."/>
            <person name="Mimuro M."/>
            <person name="Blankenship R.E."/>
            <person name="Touchman J.W."/>
        </authorList>
    </citation>
    <scope>NUCLEOTIDE SEQUENCE [LARGE SCALE GENOMIC DNA]</scope>
    <source>
        <strain evidence="2">MBIC 11017</strain>
        <plasmid evidence="2">Plasmid pREB1</plasmid>
    </source>
</reference>
<evidence type="ECO:0000313" key="1">
    <source>
        <dbReference type="EMBL" id="ABW31442.1"/>
    </source>
</evidence>
<protein>
    <submittedName>
        <fullName evidence="1">Uncharacterized protein</fullName>
    </submittedName>
</protein>
<keyword evidence="2" id="KW-1185">Reference proteome</keyword>
<sequence>MNLEVEPPDYYKLGCSYYEVANKCNVYIDYYFTSEPEAYLIVGCAYWVIPRQFAEQFIHVFLLGDASRSV</sequence>
<dbReference type="HOGENOM" id="CLU_2748426_0_0_3"/>
<geneLocation type="plasmid" evidence="1 2">
    <name>pREB1</name>
</geneLocation>
<dbReference type="EMBL" id="CP000838">
    <property type="protein sequence ID" value="ABW31442.1"/>
    <property type="molecule type" value="Genomic_DNA"/>
</dbReference>
<dbReference type="AlphaFoldDB" id="A8ZKX4"/>